<reference evidence="1" key="1">
    <citation type="submission" date="2020-10" db="EMBL/GenBank/DDBJ databases">
        <authorList>
            <person name="Gilroy R."/>
        </authorList>
    </citation>
    <scope>NUCLEOTIDE SEQUENCE</scope>
    <source>
        <strain evidence="1">ChiSxjej1B13-7041</strain>
    </source>
</reference>
<accession>A0A9D1EHX1</accession>
<gene>
    <name evidence="1" type="ORF">IAB98_02630</name>
</gene>
<protein>
    <recommendedName>
        <fullName evidence="3">Transposase (putative) YhgA-like domain-containing protein</fullName>
    </recommendedName>
</protein>
<dbReference type="AlphaFoldDB" id="A0A9D1EHX1"/>
<evidence type="ECO:0000313" key="1">
    <source>
        <dbReference type="EMBL" id="HIR92303.1"/>
    </source>
</evidence>
<proteinExistence type="predicted"/>
<dbReference type="EMBL" id="DVHU01000023">
    <property type="protein sequence ID" value="HIR92303.1"/>
    <property type="molecule type" value="Genomic_DNA"/>
</dbReference>
<organism evidence="1 2">
    <name type="scientific">Candidatus Egerieimonas intestinavium</name>
    <dbReference type="NCBI Taxonomy" id="2840777"/>
    <lineage>
        <taxon>Bacteria</taxon>
        <taxon>Bacillati</taxon>
        <taxon>Bacillota</taxon>
        <taxon>Clostridia</taxon>
        <taxon>Lachnospirales</taxon>
        <taxon>Lachnospiraceae</taxon>
        <taxon>Lachnospiraceae incertae sedis</taxon>
        <taxon>Candidatus Egerieimonas</taxon>
    </lineage>
</organism>
<comment type="caution">
    <text evidence="1">The sequence shown here is derived from an EMBL/GenBank/DDBJ whole genome shotgun (WGS) entry which is preliminary data.</text>
</comment>
<dbReference type="Proteomes" id="UP000886841">
    <property type="component" value="Unassembled WGS sequence"/>
</dbReference>
<name>A0A9D1EHX1_9FIRM</name>
<reference evidence="1" key="2">
    <citation type="journal article" date="2021" name="PeerJ">
        <title>Extensive microbial diversity within the chicken gut microbiome revealed by metagenomics and culture.</title>
        <authorList>
            <person name="Gilroy R."/>
            <person name="Ravi A."/>
            <person name="Getino M."/>
            <person name="Pursley I."/>
            <person name="Horton D.L."/>
            <person name="Alikhan N.F."/>
            <person name="Baker D."/>
            <person name="Gharbi K."/>
            <person name="Hall N."/>
            <person name="Watson M."/>
            <person name="Adriaenssens E.M."/>
            <person name="Foster-Nyarko E."/>
            <person name="Jarju S."/>
            <person name="Secka A."/>
            <person name="Antonio M."/>
            <person name="Oren A."/>
            <person name="Chaudhuri R.R."/>
            <person name="La Ragione R."/>
            <person name="Hildebrand F."/>
            <person name="Pallen M.J."/>
        </authorList>
    </citation>
    <scope>NUCLEOTIDE SEQUENCE</scope>
    <source>
        <strain evidence="1">ChiSxjej1B13-7041</strain>
    </source>
</reference>
<sequence length="332" mass="38898">MGKKDEILNSYFSDADRFCDFFNGAVFGGQQMLDPKNTVSRETVSRTGGILRRQRDVYMQTEYRGSYVLYAVENQTAVHYGMVARTMLMDAMEYNRQLEEKRREHRKRRDLKGSAEYLSGLAQGELLAPVMTAVFYYGEKPWDGSRRLRELLDFPPELIAYREYFPDYPLLLIEPGQVEPGNFQTEWRTLMRMLQLKDNPEEFLAYVKQIGKEEPLSREGLLTAAVLLEDDRLLERVTEEEEEKSMCTAIDYLCEKAESKGREEGIQKGLERGIEKGLQTGRREGAEQSRREMLELVRQLAKANRLEEFLGEQDNLERIDWWMQTYCKPEER</sequence>
<evidence type="ECO:0000313" key="2">
    <source>
        <dbReference type="Proteomes" id="UP000886841"/>
    </source>
</evidence>
<evidence type="ECO:0008006" key="3">
    <source>
        <dbReference type="Google" id="ProtNLM"/>
    </source>
</evidence>